<evidence type="ECO:0000256" key="6">
    <source>
        <dbReference type="ARBA" id="ARBA00022679"/>
    </source>
</evidence>
<dbReference type="OrthoDB" id="9801204at2"/>
<comment type="pathway">
    <text evidence="1 10">Cofactor biosynthesis; NAD(+) biosynthesis; quinolinate from iminoaspartate: step 1/1.</text>
</comment>
<comment type="cofactor">
    <cofactor evidence="10">
        <name>[4Fe-4S] cluster</name>
        <dbReference type="ChEBI" id="CHEBI:49883"/>
    </cofactor>
    <text evidence="10">Binds 1 [4Fe-4S] cluster per subunit.</text>
</comment>
<name>A0A1B9F3D7_9BACT</name>
<dbReference type="PATRIC" id="fig|1156395.6.peg.2203"/>
<feature type="binding site" evidence="10">
    <location>
        <position position="171"/>
    </location>
    <ligand>
        <name>[4Fe-4S] cluster</name>
        <dbReference type="ChEBI" id="CHEBI:49883"/>
    </ligand>
</feature>
<dbReference type="Proteomes" id="UP000093080">
    <property type="component" value="Unassembled WGS sequence"/>
</dbReference>
<dbReference type="PANTHER" id="PTHR30573:SF0">
    <property type="entry name" value="QUINOLINATE SYNTHASE, CHLOROPLASTIC"/>
    <property type="match status" value="1"/>
</dbReference>
<feature type="binding site" evidence="10">
    <location>
        <position position="259"/>
    </location>
    <ligand>
        <name>[4Fe-4S] cluster</name>
        <dbReference type="ChEBI" id="CHEBI:49883"/>
    </ligand>
</feature>
<feature type="binding site" evidence="10">
    <location>
        <begin position="112"/>
        <end position="114"/>
    </location>
    <ligand>
        <name>iminosuccinate</name>
        <dbReference type="ChEBI" id="CHEBI:77875"/>
    </ligand>
</feature>
<dbReference type="NCBIfam" id="TIGR00550">
    <property type="entry name" value="nadA"/>
    <property type="match status" value="1"/>
</dbReference>
<evidence type="ECO:0000256" key="3">
    <source>
        <dbReference type="ARBA" id="ARBA00022485"/>
    </source>
</evidence>
<feature type="binding site" evidence="10">
    <location>
        <position position="214"/>
    </location>
    <ligand>
        <name>iminosuccinate</name>
        <dbReference type="ChEBI" id="CHEBI:77875"/>
    </ligand>
</feature>
<dbReference type="RefSeq" id="WP_067620138.1">
    <property type="nucleotide sequence ID" value="NZ_MAGO01000012.1"/>
</dbReference>
<accession>A0A1B9F3D7</accession>
<dbReference type="Pfam" id="PF02445">
    <property type="entry name" value="NadA"/>
    <property type="match status" value="1"/>
</dbReference>
<keyword evidence="9 10" id="KW-0411">Iron-sulfur</keyword>
<evidence type="ECO:0000256" key="2">
    <source>
        <dbReference type="ARBA" id="ARBA00012669"/>
    </source>
</evidence>
<keyword evidence="6 10" id="KW-0808">Transferase</keyword>
<comment type="caution">
    <text evidence="11">The sequence shown here is derived from an EMBL/GenBank/DDBJ whole genome shotgun (WGS) entry which is preliminary data.</text>
</comment>
<evidence type="ECO:0000256" key="9">
    <source>
        <dbReference type="ARBA" id="ARBA00023014"/>
    </source>
</evidence>
<dbReference type="GO" id="GO:0005829">
    <property type="term" value="C:cytosol"/>
    <property type="evidence" value="ECO:0007669"/>
    <property type="project" value="TreeGrafter"/>
</dbReference>
<dbReference type="InterPro" id="IPR023066">
    <property type="entry name" value="Quinolinate_synth_type2"/>
</dbReference>
<dbReference type="SUPFAM" id="SSF142754">
    <property type="entry name" value="NadA-like"/>
    <property type="match status" value="1"/>
</dbReference>
<dbReference type="HAMAP" id="MF_00568">
    <property type="entry name" value="NadA_type2"/>
    <property type="match status" value="1"/>
</dbReference>
<dbReference type="NCBIfam" id="NF006878">
    <property type="entry name" value="PRK09375.1-2"/>
    <property type="match status" value="1"/>
</dbReference>
<evidence type="ECO:0000256" key="5">
    <source>
        <dbReference type="ARBA" id="ARBA00022642"/>
    </source>
</evidence>
<gene>
    <name evidence="10" type="primary">nadA</name>
    <name evidence="11" type="ORF">DBT_2178</name>
</gene>
<feature type="binding site" evidence="10">
    <location>
        <position position="86"/>
    </location>
    <ligand>
        <name>[4Fe-4S] cluster</name>
        <dbReference type="ChEBI" id="CHEBI:49883"/>
    </ligand>
</feature>
<sequence>MEQKKVIEEINRLRKEKNAIILAHNYQLPEIQEIADLTGDSLELSMKAAKTDADMIVFCGVSFMAETAKIVCPDKKVILSVEGAGCPMADMIDADELRQEKEKYPGVPVVTYVNSTAAVKAESDICCTSANAVKVVQSLESDTVLMTPDKNLAKWVERHTDKKILYWPGYCPIHDRLTTKAVEEARAAHPDAVVMAHPECPPEVIEVADVVRSTSGMLAYAKESSAKEFIVATEVGLIYPLEKQNPDKRFYPASPEMVCEEMKKTRLEDVLRALKEESPLTHIPEDIRKKALKAVERMLEVPRD</sequence>
<dbReference type="InterPro" id="IPR003473">
    <property type="entry name" value="NadA"/>
</dbReference>
<dbReference type="STRING" id="1156395.DBT_2178"/>
<feature type="binding site" evidence="10">
    <location>
        <position position="24"/>
    </location>
    <ligand>
        <name>iminosuccinate</name>
        <dbReference type="ChEBI" id="CHEBI:77875"/>
    </ligand>
</feature>
<dbReference type="GO" id="GO:0034628">
    <property type="term" value="P:'de novo' NAD+ biosynthetic process from L-aspartate"/>
    <property type="evidence" value="ECO:0007669"/>
    <property type="project" value="TreeGrafter"/>
</dbReference>
<keyword evidence="7 10" id="KW-0479">Metal-binding</keyword>
<dbReference type="GO" id="GO:0046872">
    <property type="term" value="F:metal ion binding"/>
    <property type="evidence" value="ECO:0007669"/>
    <property type="project" value="UniProtKB-KW"/>
</dbReference>
<evidence type="ECO:0000256" key="8">
    <source>
        <dbReference type="ARBA" id="ARBA00023004"/>
    </source>
</evidence>
<dbReference type="Gene3D" id="3.40.50.10800">
    <property type="entry name" value="NadA-like"/>
    <property type="match status" value="3"/>
</dbReference>
<proteinExistence type="inferred from homology"/>
<comment type="catalytic activity">
    <reaction evidence="10">
        <text>iminosuccinate + dihydroxyacetone phosphate = quinolinate + phosphate + 2 H2O + H(+)</text>
        <dbReference type="Rhea" id="RHEA:25888"/>
        <dbReference type="ChEBI" id="CHEBI:15377"/>
        <dbReference type="ChEBI" id="CHEBI:15378"/>
        <dbReference type="ChEBI" id="CHEBI:29959"/>
        <dbReference type="ChEBI" id="CHEBI:43474"/>
        <dbReference type="ChEBI" id="CHEBI:57642"/>
        <dbReference type="ChEBI" id="CHEBI:77875"/>
        <dbReference type="EC" id="2.5.1.72"/>
    </reaction>
</comment>
<reference evidence="11 12" key="1">
    <citation type="submission" date="2016-06" db="EMBL/GenBank/DDBJ databases">
        <title>Respiratory ammonification of nitrate coupled to the oxidation of elemental sulfur in deep-sea autotrophic thermophilic bacteria.</title>
        <authorList>
            <person name="Slobodkina G.B."/>
            <person name="Mardanov A.V."/>
            <person name="Ravin N.V."/>
            <person name="Frolova A.A."/>
            <person name="Viryasiv M.B."/>
            <person name="Chernyh N.A."/>
            <person name="Bonch-Osmolovskaya E.A."/>
            <person name="Slobodkin A.I."/>
        </authorList>
    </citation>
    <scope>NUCLEOTIDE SEQUENCE [LARGE SCALE GENOMIC DNA]</scope>
    <source>
        <strain evidence="11 12">S69</strain>
    </source>
</reference>
<keyword evidence="5 10" id="KW-0662">Pyridine nucleotide biosynthesis</keyword>
<dbReference type="GO" id="GO:0051539">
    <property type="term" value="F:4 iron, 4 sulfur cluster binding"/>
    <property type="evidence" value="ECO:0007669"/>
    <property type="project" value="UniProtKB-KW"/>
</dbReference>
<feature type="binding site" evidence="10">
    <location>
        <position position="129"/>
    </location>
    <ligand>
        <name>iminosuccinate</name>
        <dbReference type="ChEBI" id="CHEBI:77875"/>
    </ligand>
</feature>
<evidence type="ECO:0000256" key="10">
    <source>
        <dbReference type="HAMAP-Rule" id="MF_00568"/>
    </source>
</evidence>
<evidence type="ECO:0000256" key="4">
    <source>
        <dbReference type="ARBA" id="ARBA00022490"/>
    </source>
</evidence>
<dbReference type="EMBL" id="MAGO01000012">
    <property type="protein sequence ID" value="OCC14449.1"/>
    <property type="molecule type" value="Genomic_DNA"/>
</dbReference>
<evidence type="ECO:0000256" key="1">
    <source>
        <dbReference type="ARBA" id="ARBA00005065"/>
    </source>
</evidence>
<comment type="subcellular location">
    <subcellularLocation>
        <location evidence="10">Cytoplasm</location>
    </subcellularLocation>
</comment>
<evidence type="ECO:0000313" key="12">
    <source>
        <dbReference type="Proteomes" id="UP000093080"/>
    </source>
</evidence>
<keyword evidence="3 10" id="KW-0004">4Fe-4S</keyword>
<comment type="function">
    <text evidence="10">Catalyzes the condensation of iminoaspartate with dihydroxyacetone phosphate to form quinolinate.</text>
</comment>
<comment type="similarity">
    <text evidence="10">Belongs to the quinolinate synthase family. Type 2 subfamily.</text>
</comment>
<feature type="binding site" evidence="10">
    <location>
        <position position="41"/>
    </location>
    <ligand>
        <name>iminosuccinate</name>
        <dbReference type="ChEBI" id="CHEBI:77875"/>
    </ligand>
</feature>
<keyword evidence="8 10" id="KW-0408">Iron</keyword>
<dbReference type="AlphaFoldDB" id="A0A1B9F3D7"/>
<evidence type="ECO:0000256" key="7">
    <source>
        <dbReference type="ARBA" id="ARBA00022723"/>
    </source>
</evidence>
<dbReference type="UniPathway" id="UPA00253">
    <property type="reaction ID" value="UER00327"/>
</dbReference>
<dbReference type="NCBIfam" id="NF006879">
    <property type="entry name" value="PRK09375.1-4"/>
    <property type="match status" value="1"/>
</dbReference>
<keyword evidence="12" id="KW-1185">Reference proteome</keyword>
<dbReference type="InterPro" id="IPR036094">
    <property type="entry name" value="NadA_sf"/>
</dbReference>
<evidence type="ECO:0000313" key="11">
    <source>
        <dbReference type="EMBL" id="OCC14449.1"/>
    </source>
</evidence>
<dbReference type="GO" id="GO:0008987">
    <property type="term" value="F:quinolinate synthetase A activity"/>
    <property type="evidence" value="ECO:0007669"/>
    <property type="project" value="UniProtKB-UniRule"/>
</dbReference>
<feature type="binding site" evidence="10">
    <location>
        <begin position="197"/>
        <end position="199"/>
    </location>
    <ligand>
        <name>iminosuccinate</name>
        <dbReference type="ChEBI" id="CHEBI:77875"/>
    </ligand>
</feature>
<dbReference type="PANTHER" id="PTHR30573">
    <property type="entry name" value="QUINOLINATE SYNTHETASE A"/>
    <property type="match status" value="1"/>
</dbReference>
<keyword evidence="4 10" id="KW-0963">Cytoplasm</keyword>
<dbReference type="EC" id="2.5.1.72" evidence="2 10"/>
<dbReference type="FunFam" id="3.40.50.10800:FF:000003">
    <property type="entry name" value="Quinolinate synthase A"/>
    <property type="match status" value="1"/>
</dbReference>
<protein>
    <recommendedName>
        <fullName evidence="2 10">Quinolinate synthase</fullName>
        <ecNumber evidence="2 10">2.5.1.72</ecNumber>
    </recommendedName>
</protein>
<organism evidence="11 12">
    <name type="scientific">Dissulfuribacter thermophilus</name>
    <dbReference type="NCBI Taxonomy" id="1156395"/>
    <lineage>
        <taxon>Bacteria</taxon>
        <taxon>Pseudomonadati</taxon>
        <taxon>Thermodesulfobacteriota</taxon>
        <taxon>Dissulfuribacteria</taxon>
        <taxon>Dissulfuribacterales</taxon>
        <taxon>Dissulfuribacteraceae</taxon>
        <taxon>Dissulfuribacter</taxon>
    </lineage>
</organism>